<protein>
    <submittedName>
        <fullName evidence="1">Uncharacterized protein</fullName>
    </submittedName>
</protein>
<reference evidence="1" key="2">
    <citation type="journal article" date="2022" name="New Phytol.">
        <title>Evolutionary transition to the ectomycorrhizal habit in the genomes of a hyperdiverse lineage of mushroom-forming fungi.</title>
        <authorList>
            <person name="Looney B."/>
            <person name="Miyauchi S."/>
            <person name="Morin E."/>
            <person name="Drula E."/>
            <person name="Courty P.E."/>
            <person name="Kohler A."/>
            <person name="Kuo A."/>
            <person name="LaButti K."/>
            <person name="Pangilinan J."/>
            <person name="Lipzen A."/>
            <person name="Riley R."/>
            <person name="Andreopoulos W."/>
            <person name="He G."/>
            <person name="Johnson J."/>
            <person name="Nolan M."/>
            <person name="Tritt A."/>
            <person name="Barry K.W."/>
            <person name="Grigoriev I.V."/>
            <person name="Nagy L.G."/>
            <person name="Hibbett D."/>
            <person name="Henrissat B."/>
            <person name="Matheny P.B."/>
            <person name="Labbe J."/>
            <person name="Martin F.M."/>
        </authorList>
    </citation>
    <scope>NUCLEOTIDE SEQUENCE</scope>
    <source>
        <strain evidence="1">EC-137</strain>
    </source>
</reference>
<reference evidence="1" key="1">
    <citation type="submission" date="2021-02" db="EMBL/GenBank/DDBJ databases">
        <authorList>
            <consortium name="DOE Joint Genome Institute"/>
            <person name="Ahrendt S."/>
            <person name="Looney B.P."/>
            <person name="Miyauchi S."/>
            <person name="Morin E."/>
            <person name="Drula E."/>
            <person name="Courty P.E."/>
            <person name="Chicoki N."/>
            <person name="Fauchery L."/>
            <person name="Kohler A."/>
            <person name="Kuo A."/>
            <person name="Labutti K."/>
            <person name="Pangilinan J."/>
            <person name="Lipzen A."/>
            <person name="Riley R."/>
            <person name="Andreopoulos W."/>
            <person name="He G."/>
            <person name="Johnson J."/>
            <person name="Barry K.W."/>
            <person name="Grigoriev I.V."/>
            <person name="Nagy L."/>
            <person name="Hibbett D."/>
            <person name="Henrissat B."/>
            <person name="Matheny P.B."/>
            <person name="Labbe J."/>
            <person name="Martin F."/>
        </authorList>
    </citation>
    <scope>NUCLEOTIDE SEQUENCE</scope>
    <source>
        <strain evidence="1">EC-137</strain>
    </source>
</reference>
<name>A0ACB8Q4F2_9AGAM</name>
<gene>
    <name evidence="1" type="ORF">K488DRAFT_34225</name>
</gene>
<proteinExistence type="predicted"/>
<dbReference type="EMBL" id="MU274310">
    <property type="protein sequence ID" value="KAI0026653.1"/>
    <property type="molecule type" value="Genomic_DNA"/>
</dbReference>
<feature type="non-terminal residue" evidence="1">
    <location>
        <position position="1"/>
    </location>
</feature>
<evidence type="ECO:0000313" key="2">
    <source>
        <dbReference type="Proteomes" id="UP000814128"/>
    </source>
</evidence>
<accession>A0ACB8Q4F2</accession>
<organism evidence="1 2">
    <name type="scientific">Vararia minispora EC-137</name>
    <dbReference type="NCBI Taxonomy" id="1314806"/>
    <lineage>
        <taxon>Eukaryota</taxon>
        <taxon>Fungi</taxon>
        <taxon>Dikarya</taxon>
        <taxon>Basidiomycota</taxon>
        <taxon>Agaricomycotina</taxon>
        <taxon>Agaricomycetes</taxon>
        <taxon>Russulales</taxon>
        <taxon>Lachnocladiaceae</taxon>
        <taxon>Vararia</taxon>
    </lineage>
</organism>
<evidence type="ECO:0000313" key="1">
    <source>
        <dbReference type="EMBL" id="KAI0026653.1"/>
    </source>
</evidence>
<dbReference type="Proteomes" id="UP000814128">
    <property type="component" value="Unassembled WGS sequence"/>
</dbReference>
<comment type="caution">
    <text evidence="1">The sequence shown here is derived from an EMBL/GenBank/DDBJ whole genome shotgun (WGS) entry which is preliminary data.</text>
</comment>
<feature type="non-terminal residue" evidence="1">
    <location>
        <position position="226"/>
    </location>
</feature>
<sequence>IDQYMYRTGTTGGGAPSREDIARTMFSLSSNERHWKSLTSEKKRLVRIRQGELHTWFIRREVGAIFSASCRHEARCSADGSHRECEECEALRRHPRFRAAINKPIPAEKNARYTPIEHRQVELGKLYMRYNGLKSLVELDDGQSPFLRFAKAAAEGSYRDCEVLVGLIEALTIKSERELKGRSMKNMKYSPALDGFFQVLHSLSPAAYKTFRRHLVGRHPRSLRYV</sequence>
<keyword evidence="2" id="KW-1185">Reference proteome</keyword>